<keyword evidence="1" id="KW-0238">DNA-binding</keyword>
<feature type="non-terminal residue" evidence="3">
    <location>
        <position position="206"/>
    </location>
</feature>
<dbReference type="Proteomes" id="UP000478052">
    <property type="component" value="Unassembled WGS sequence"/>
</dbReference>
<dbReference type="GO" id="GO:0003677">
    <property type="term" value="F:DNA binding"/>
    <property type="evidence" value="ECO:0007669"/>
    <property type="project" value="UniProtKB-KW"/>
</dbReference>
<sequence>MSMNTEVGAKPRKDKMLTERSYVCELNFEKNDILLFDESILNDRIVNKGSIYDKYFIKFSFSLITGLGRFKPVFSDDQEIILYNYLKDMESRLFGLTMHDLRRLAFQLAEKNGLDVPFNTNTGMAGQDWMRGFLKRHPCLSIRTPEPTSAARAMGFNKPVVDSFYNLLASFMKKHSYPPDRIYNVDETGLSCVAKSQGKIIAVKGR</sequence>
<gene>
    <name evidence="3" type="ORF">FWK35_00032671</name>
</gene>
<dbReference type="InterPro" id="IPR006600">
    <property type="entry name" value="HTH_CenpB_DNA-bd_dom"/>
</dbReference>
<comment type="caution">
    <text evidence="3">The sequence shown here is derived from an EMBL/GenBank/DDBJ whole genome shotgun (WGS) entry which is preliminary data.</text>
</comment>
<dbReference type="AlphaFoldDB" id="A0A6G0XUW4"/>
<dbReference type="PROSITE" id="PS51253">
    <property type="entry name" value="HTH_CENPB"/>
    <property type="match status" value="1"/>
</dbReference>
<proteinExistence type="predicted"/>
<evidence type="ECO:0000256" key="1">
    <source>
        <dbReference type="ARBA" id="ARBA00023125"/>
    </source>
</evidence>
<dbReference type="EMBL" id="VUJU01007524">
    <property type="protein sequence ID" value="KAF0744241.1"/>
    <property type="molecule type" value="Genomic_DNA"/>
</dbReference>
<name>A0A6G0XUW4_APHCR</name>
<protein>
    <submittedName>
        <fullName evidence="3">Tigger transposable element-derived protein 6-like</fullName>
    </submittedName>
</protein>
<dbReference type="OrthoDB" id="6592946at2759"/>
<keyword evidence="4" id="KW-1185">Reference proteome</keyword>
<evidence type="ECO:0000313" key="4">
    <source>
        <dbReference type="Proteomes" id="UP000478052"/>
    </source>
</evidence>
<evidence type="ECO:0000313" key="3">
    <source>
        <dbReference type="EMBL" id="KAF0744241.1"/>
    </source>
</evidence>
<reference evidence="3 4" key="1">
    <citation type="submission" date="2019-08" db="EMBL/GenBank/DDBJ databases">
        <title>Whole genome of Aphis craccivora.</title>
        <authorList>
            <person name="Voronova N.V."/>
            <person name="Shulinski R.S."/>
            <person name="Bandarenka Y.V."/>
            <person name="Zhorov D.G."/>
            <person name="Warner D."/>
        </authorList>
    </citation>
    <scope>NUCLEOTIDE SEQUENCE [LARGE SCALE GENOMIC DNA]</scope>
    <source>
        <strain evidence="3">180601</strain>
        <tissue evidence="3">Whole Body</tissue>
    </source>
</reference>
<feature type="domain" description="HTH CENPB-type" evidence="2">
    <location>
        <begin position="66"/>
        <end position="143"/>
    </location>
</feature>
<accession>A0A6G0XUW4</accession>
<evidence type="ECO:0000259" key="2">
    <source>
        <dbReference type="PROSITE" id="PS51253"/>
    </source>
</evidence>
<organism evidence="3 4">
    <name type="scientific">Aphis craccivora</name>
    <name type="common">Cowpea aphid</name>
    <dbReference type="NCBI Taxonomy" id="307492"/>
    <lineage>
        <taxon>Eukaryota</taxon>
        <taxon>Metazoa</taxon>
        <taxon>Ecdysozoa</taxon>
        <taxon>Arthropoda</taxon>
        <taxon>Hexapoda</taxon>
        <taxon>Insecta</taxon>
        <taxon>Pterygota</taxon>
        <taxon>Neoptera</taxon>
        <taxon>Paraneoptera</taxon>
        <taxon>Hemiptera</taxon>
        <taxon>Sternorrhyncha</taxon>
        <taxon>Aphidomorpha</taxon>
        <taxon>Aphidoidea</taxon>
        <taxon>Aphididae</taxon>
        <taxon>Aphidini</taxon>
        <taxon>Aphis</taxon>
        <taxon>Aphis</taxon>
    </lineage>
</organism>